<name>A0A8I1SXE7_THIA3</name>
<sequence length="178" mass="19315">MMKESGKLAKPILIAGAGRNKAEIGGDADKASEASIQAAIDAARGKIEKNLITPIGIWYAADVAEDRLKALKIPVADRPGAVVYMKPEGPAAKAYKYPQNTVEVQIQRTREGWVMTHVARTIVWPKQNKIEQLLLTQKQHDAAVARGIHPGHQVQAPRQPKPQPQQQRAPDQSVGIGG</sequence>
<accession>A0A8I1SXE7</accession>
<dbReference type="RefSeq" id="WP_276730469.1">
    <property type="nucleotide sequence ID" value="NZ_JAFKMR010000018.1"/>
</dbReference>
<organism evidence="2 3">
    <name type="scientific">Thiomonas arsenitoxydans (strain DSM 22701 / CIP 110005 / 3As)</name>
    <dbReference type="NCBI Taxonomy" id="426114"/>
    <lineage>
        <taxon>Bacteria</taxon>
        <taxon>Pseudomonadati</taxon>
        <taxon>Pseudomonadota</taxon>
        <taxon>Betaproteobacteria</taxon>
        <taxon>Burkholderiales</taxon>
        <taxon>Thiomonas</taxon>
    </lineage>
</organism>
<proteinExistence type="predicted"/>
<dbReference type="EMBL" id="JAFKMR010000018">
    <property type="protein sequence ID" value="MBN8744534.1"/>
    <property type="molecule type" value="Genomic_DNA"/>
</dbReference>
<comment type="caution">
    <text evidence="2">The sequence shown here is derived from an EMBL/GenBank/DDBJ whole genome shotgun (WGS) entry which is preliminary data.</text>
</comment>
<evidence type="ECO:0000313" key="2">
    <source>
        <dbReference type="EMBL" id="MBN8744534.1"/>
    </source>
</evidence>
<protein>
    <submittedName>
        <fullName evidence="2">Uncharacterized protein</fullName>
    </submittedName>
</protein>
<feature type="region of interest" description="Disordered" evidence="1">
    <location>
        <begin position="151"/>
        <end position="178"/>
    </location>
</feature>
<evidence type="ECO:0000313" key="3">
    <source>
        <dbReference type="Proteomes" id="UP000664800"/>
    </source>
</evidence>
<reference evidence="2" key="1">
    <citation type="submission" date="2021-02" db="EMBL/GenBank/DDBJ databases">
        <title>Thiocyanate and organic carbon inputs drive convergent selection for specific autotrophic Afipia and Thiobacillus strains within complex microbiomes.</title>
        <authorList>
            <person name="Huddy R.J."/>
            <person name="Sachdeva R."/>
            <person name="Kadzinga F."/>
            <person name="Kantor R.S."/>
            <person name="Harrison S.T.L."/>
            <person name="Banfield J.F."/>
        </authorList>
    </citation>
    <scope>NUCLEOTIDE SEQUENCE</scope>
    <source>
        <strain evidence="2">SCN18_13_7_16_R3_B_64_19</strain>
    </source>
</reference>
<gene>
    <name evidence="2" type="ORF">J0I24_09525</name>
</gene>
<evidence type="ECO:0000256" key="1">
    <source>
        <dbReference type="SAM" id="MobiDB-lite"/>
    </source>
</evidence>
<dbReference type="Proteomes" id="UP000664800">
    <property type="component" value="Unassembled WGS sequence"/>
</dbReference>
<dbReference type="AlphaFoldDB" id="A0A8I1SXE7"/>
<feature type="compositionally biased region" description="Low complexity" evidence="1">
    <location>
        <begin position="153"/>
        <end position="172"/>
    </location>
</feature>